<dbReference type="CDD" id="cd06583">
    <property type="entry name" value="PGRP"/>
    <property type="match status" value="1"/>
</dbReference>
<protein>
    <recommendedName>
        <fullName evidence="3">N-acetylmuramoyl-L-alanine amidase</fullName>
        <ecNumber evidence="3">3.5.1.28</ecNumber>
    </recommendedName>
    <alternativeName>
        <fullName evidence="7">Autolysin</fullName>
    </alternativeName>
    <alternativeName>
        <fullName evidence="6">Cell wall hydrolase</fullName>
    </alternativeName>
</protein>
<evidence type="ECO:0000256" key="6">
    <source>
        <dbReference type="ARBA" id="ARBA00030881"/>
    </source>
</evidence>
<dbReference type="RefSeq" id="WP_209405147.1">
    <property type="nucleotide sequence ID" value="NZ_JAGIYQ010000005.1"/>
</dbReference>
<dbReference type="AlphaFoldDB" id="A0A940NNQ2"/>
<dbReference type="InterPro" id="IPR036366">
    <property type="entry name" value="PGBDSf"/>
</dbReference>
<gene>
    <name evidence="9" type="ORF">J5Y03_10000</name>
</gene>
<proteinExistence type="inferred from homology"/>
<reference evidence="9" key="1">
    <citation type="submission" date="2021-04" db="EMBL/GenBank/DDBJ databases">
        <title>Genome seq and assembly of Bacillus sp.</title>
        <authorList>
            <person name="Chhetri G."/>
        </authorList>
    </citation>
    <scope>NUCLEOTIDE SEQUENCE</scope>
    <source>
        <strain evidence="9">RG28</strain>
    </source>
</reference>
<name>A0A940NNQ2_9BACI</name>
<dbReference type="Gene3D" id="3.40.80.10">
    <property type="entry name" value="Peptidoglycan recognition protein-like"/>
    <property type="match status" value="1"/>
</dbReference>
<dbReference type="GO" id="GO:0008745">
    <property type="term" value="F:N-acetylmuramoyl-L-alanine amidase activity"/>
    <property type="evidence" value="ECO:0007669"/>
    <property type="project" value="UniProtKB-EC"/>
</dbReference>
<dbReference type="PANTHER" id="PTHR30417">
    <property type="entry name" value="N-ACETYLMURAMOYL-L-ALANINE AMIDASE AMID"/>
    <property type="match status" value="1"/>
</dbReference>
<dbReference type="GO" id="GO:0009254">
    <property type="term" value="P:peptidoglycan turnover"/>
    <property type="evidence" value="ECO:0007669"/>
    <property type="project" value="TreeGrafter"/>
</dbReference>
<dbReference type="EMBL" id="JAGIYQ010000005">
    <property type="protein sequence ID" value="MBP0725519.1"/>
    <property type="molecule type" value="Genomic_DNA"/>
</dbReference>
<dbReference type="PANTHER" id="PTHR30417:SF1">
    <property type="entry name" value="N-ACETYLMURAMOYL-L-ALANINE AMIDASE AMID"/>
    <property type="match status" value="1"/>
</dbReference>
<evidence type="ECO:0000313" key="9">
    <source>
        <dbReference type="EMBL" id="MBP0725519.1"/>
    </source>
</evidence>
<keyword evidence="5" id="KW-0961">Cell wall biogenesis/degradation</keyword>
<accession>A0A940NNQ2</accession>
<dbReference type="Proteomes" id="UP000682134">
    <property type="component" value="Unassembled WGS sequence"/>
</dbReference>
<evidence type="ECO:0000256" key="3">
    <source>
        <dbReference type="ARBA" id="ARBA00011901"/>
    </source>
</evidence>
<evidence type="ECO:0000256" key="5">
    <source>
        <dbReference type="ARBA" id="ARBA00023316"/>
    </source>
</evidence>
<evidence type="ECO:0000313" key="10">
    <source>
        <dbReference type="Proteomes" id="UP000682134"/>
    </source>
</evidence>
<comment type="similarity">
    <text evidence="2">Belongs to the N-acetylmuramoyl-L-alanine amidase 2 family.</text>
</comment>
<dbReference type="InterPro" id="IPR036505">
    <property type="entry name" value="Amidase/PGRP_sf"/>
</dbReference>
<evidence type="ECO:0000259" key="8">
    <source>
        <dbReference type="SMART" id="SM00644"/>
    </source>
</evidence>
<keyword evidence="4 9" id="KW-0378">Hydrolase</keyword>
<evidence type="ECO:0000256" key="4">
    <source>
        <dbReference type="ARBA" id="ARBA00022801"/>
    </source>
</evidence>
<evidence type="ECO:0000256" key="1">
    <source>
        <dbReference type="ARBA" id="ARBA00001561"/>
    </source>
</evidence>
<organism evidence="9 10">
    <name type="scientific">Gottfriedia endophytica</name>
    <dbReference type="NCBI Taxonomy" id="2820819"/>
    <lineage>
        <taxon>Bacteria</taxon>
        <taxon>Bacillati</taxon>
        <taxon>Bacillota</taxon>
        <taxon>Bacilli</taxon>
        <taxon>Bacillales</taxon>
        <taxon>Bacillaceae</taxon>
        <taxon>Gottfriedia</taxon>
    </lineage>
</organism>
<dbReference type="GO" id="GO:0009253">
    <property type="term" value="P:peptidoglycan catabolic process"/>
    <property type="evidence" value="ECO:0007669"/>
    <property type="project" value="InterPro"/>
</dbReference>
<dbReference type="SUPFAM" id="SSF47090">
    <property type="entry name" value="PGBD-like"/>
    <property type="match status" value="1"/>
</dbReference>
<dbReference type="InterPro" id="IPR002502">
    <property type="entry name" value="Amidase_domain"/>
</dbReference>
<dbReference type="InterPro" id="IPR051206">
    <property type="entry name" value="NAMLAA_amidase_2"/>
</dbReference>
<feature type="domain" description="N-acetylmuramoyl-L-alanine amidase" evidence="8">
    <location>
        <begin position="14"/>
        <end position="159"/>
    </location>
</feature>
<dbReference type="SUPFAM" id="SSF55846">
    <property type="entry name" value="N-acetylmuramoyl-L-alanine amidase-like"/>
    <property type="match status" value="1"/>
</dbReference>
<dbReference type="Pfam" id="PF01510">
    <property type="entry name" value="Amidase_2"/>
    <property type="match status" value="1"/>
</dbReference>
<dbReference type="EC" id="3.5.1.28" evidence="3"/>
<dbReference type="Pfam" id="PF01471">
    <property type="entry name" value="PG_binding_1"/>
    <property type="match status" value="1"/>
</dbReference>
<dbReference type="Gene3D" id="1.10.101.10">
    <property type="entry name" value="PGBD-like superfamily/PGBD"/>
    <property type="match status" value="1"/>
</dbReference>
<evidence type="ECO:0000256" key="2">
    <source>
        <dbReference type="ARBA" id="ARBA00007553"/>
    </source>
</evidence>
<keyword evidence="10" id="KW-1185">Reference proteome</keyword>
<dbReference type="GO" id="GO:0071555">
    <property type="term" value="P:cell wall organization"/>
    <property type="evidence" value="ECO:0007669"/>
    <property type="project" value="UniProtKB-KW"/>
</dbReference>
<comment type="caution">
    <text evidence="9">The sequence shown here is derived from an EMBL/GenBank/DDBJ whole genome shotgun (WGS) entry which is preliminary data.</text>
</comment>
<dbReference type="InterPro" id="IPR002477">
    <property type="entry name" value="Peptidoglycan-bd-like"/>
</dbReference>
<evidence type="ECO:0000256" key="7">
    <source>
        <dbReference type="ARBA" id="ARBA00032390"/>
    </source>
</evidence>
<comment type="catalytic activity">
    <reaction evidence="1">
        <text>Hydrolyzes the link between N-acetylmuramoyl residues and L-amino acid residues in certain cell-wall glycopeptides.</text>
        <dbReference type="EC" id="3.5.1.28"/>
    </reaction>
</comment>
<dbReference type="SMART" id="SM00644">
    <property type="entry name" value="Ami_2"/>
    <property type="match status" value="1"/>
</dbReference>
<dbReference type="InterPro" id="IPR036365">
    <property type="entry name" value="PGBD-like_sf"/>
</dbReference>
<sequence>MSNWRNDFVQKNKYTRPGTLLNSVKKIVLHWTANPGSSAANHQKYFNGTCIHEQRAASAHIFVDDNEAVCIVPLNEVAYHANGNNEMVNGVPYRGVPEIAPNANLKSIGVEMCVQKDGTISQATINRTVDVFVELCKMYKLTENDIVRHYDVTHKDCPSPFVNNGKLFEDFKKSIGALLRPNEIDVKTDKPEYPGIVKSGDKGGLVKLLQRRLGINETGIFDSNTVKAVKSFQTKNGLVPDSVVGKLTWGKMF</sequence>